<feature type="compositionally biased region" description="Low complexity" evidence="3">
    <location>
        <begin position="162"/>
        <end position="175"/>
    </location>
</feature>
<evidence type="ECO:0008006" key="6">
    <source>
        <dbReference type="Google" id="ProtNLM"/>
    </source>
</evidence>
<name>S8F3Q9_FOMSC</name>
<dbReference type="Proteomes" id="UP000015241">
    <property type="component" value="Unassembled WGS sequence"/>
</dbReference>
<dbReference type="GO" id="GO:0005634">
    <property type="term" value="C:nucleus"/>
    <property type="evidence" value="ECO:0007669"/>
    <property type="project" value="UniProtKB-SubCell"/>
</dbReference>
<keyword evidence="5" id="KW-1185">Reference proteome</keyword>
<evidence type="ECO:0000313" key="4">
    <source>
        <dbReference type="EMBL" id="EPS93584.1"/>
    </source>
</evidence>
<organism evidence="4 5">
    <name type="scientific">Fomitopsis schrenkii</name>
    <name type="common">Brown rot fungus</name>
    <dbReference type="NCBI Taxonomy" id="2126942"/>
    <lineage>
        <taxon>Eukaryota</taxon>
        <taxon>Fungi</taxon>
        <taxon>Dikarya</taxon>
        <taxon>Basidiomycota</taxon>
        <taxon>Agaricomycotina</taxon>
        <taxon>Agaricomycetes</taxon>
        <taxon>Polyporales</taxon>
        <taxon>Fomitopsis</taxon>
    </lineage>
</organism>
<evidence type="ECO:0000256" key="3">
    <source>
        <dbReference type="SAM" id="MobiDB-lite"/>
    </source>
</evidence>
<sequence>MVEGVAVWHPLLAELSIDFDKANEILLRLGIIYKQHRKCAKSLDCFERILCNPPNPLAHADIWFYIGHVSDVPFRISSTSCHAPSLVDRQWSTPVRWTPADRAWPACSDKALSASASPIRTGHSMSEREPGWDRRIPPEHLQWEREQRRGRQGSEYLAHQQSVYSRVPSPSRPTSLSTLVTRRAVPAGTRVMESRPAPLFPESTRSVPLPIREAPQKVHACRLNHCEGSPSRRIFLPRNRLLANAGSTMKRGERTPVLGWRLDGGAIAC</sequence>
<keyword evidence="2" id="KW-0539">Nucleus</keyword>
<protein>
    <recommendedName>
        <fullName evidence="6">TPR-like protein</fullName>
    </recommendedName>
</protein>
<dbReference type="PANTHER" id="PTHR14017:SF28">
    <property type="entry name" value="CHROMOSOME UNDETERMINED SCAFFOLD_98, WHOLE GENOME SHOTGUN SEQUENCE"/>
    <property type="match status" value="1"/>
</dbReference>
<evidence type="ECO:0000256" key="1">
    <source>
        <dbReference type="ARBA" id="ARBA00004123"/>
    </source>
</evidence>
<evidence type="ECO:0000313" key="5">
    <source>
        <dbReference type="Proteomes" id="UP000015241"/>
    </source>
</evidence>
<reference evidence="4 5" key="1">
    <citation type="journal article" date="2012" name="Science">
        <title>The Paleozoic origin of enzymatic lignin decomposition reconstructed from 31 fungal genomes.</title>
        <authorList>
            <person name="Floudas D."/>
            <person name="Binder M."/>
            <person name="Riley R."/>
            <person name="Barry K."/>
            <person name="Blanchette R.A."/>
            <person name="Henrissat B."/>
            <person name="Martinez A.T."/>
            <person name="Otillar R."/>
            <person name="Spatafora J.W."/>
            <person name="Yadav J.S."/>
            <person name="Aerts A."/>
            <person name="Benoit I."/>
            <person name="Boyd A."/>
            <person name="Carlson A."/>
            <person name="Copeland A."/>
            <person name="Coutinho P.M."/>
            <person name="de Vries R.P."/>
            <person name="Ferreira P."/>
            <person name="Findley K."/>
            <person name="Foster B."/>
            <person name="Gaskell J."/>
            <person name="Glotzer D."/>
            <person name="Gorecki P."/>
            <person name="Heitman J."/>
            <person name="Hesse C."/>
            <person name="Hori C."/>
            <person name="Igarashi K."/>
            <person name="Jurgens J.A."/>
            <person name="Kallen N."/>
            <person name="Kersten P."/>
            <person name="Kohler A."/>
            <person name="Kuees U."/>
            <person name="Kumar T.K.A."/>
            <person name="Kuo A."/>
            <person name="LaButti K."/>
            <person name="Larrondo L.F."/>
            <person name="Lindquist E."/>
            <person name="Ling A."/>
            <person name="Lombard V."/>
            <person name="Lucas S."/>
            <person name="Lundell T."/>
            <person name="Martin R."/>
            <person name="McLaughlin D.J."/>
            <person name="Morgenstern I."/>
            <person name="Morin E."/>
            <person name="Murat C."/>
            <person name="Nagy L.G."/>
            <person name="Nolan M."/>
            <person name="Ohm R.A."/>
            <person name="Patyshakuliyeva A."/>
            <person name="Rokas A."/>
            <person name="Ruiz-Duenas F.J."/>
            <person name="Sabat G."/>
            <person name="Salamov A."/>
            <person name="Samejima M."/>
            <person name="Schmutz J."/>
            <person name="Slot J.C."/>
            <person name="St John F."/>
            <person name="Stenlid J."/>
            <person name="Sun H."/>
            <person name="Sun S."/>
            <person name="Syed K."/>
            <person name="Tsang A."/>
            <person name="Wiebenga A."/>
            <person name="Young D."/>
            <person name="Pisabarro A."/>
            <person name="Eastwood D.C."/>
            <person name="Martin F."/>
            <person name="Cullen D."/>
            <person name="Grigoriev I.V."/>
            <person name="Hibbett D.S."/>
        </authorList>
    </citation>
    <scope>NUCLEOTIDE SEQUENCE</scope>
    <source>
        <strain evidence="5">FP-58527</strain>
    </source>
</reference>
<feature type="compositionally biased region" description="Basic and acidic residues" evidence="3">
    <location>
        <begin position="125"/>
        <end position="149"/>
    </location>
</feature>
<dbReference type="OrthoDB" id="418911at2759"/>
<comment type="subcellular location">
    <subcellularLocation>
        <location evidence="1">Nucleus</location>
    </subcellularLocation>
</comment>
<accession>S8F3Q9</accession>
<gene>
    <name evidence="4" type="ORF">FOMPIDRAFT_114008</name>
</gene>
<dbReference type="STRING" id="743788.S8F3Q9"/>
<dbReference type="eggNOG" id="KOG1124">
    <property type="taxonomic scope" value="Eukaryota"/>
</dbReference>
<dbReference type="AlphaFoldDB" id="S8F3Q9"/>
<dbReference type="HOGENOM" id="CLU_1034525_0_0_1"/>
<dbReference type="EMBL" id="KE504267">
    <property type="protein sequence ID" value="EPS93584.1"/>
    <property type="molecule type" value="Genomic_DNA"/>
</dbReference>
<feature type="region of interest" description="Disordered" evidence="3">
    <location>
        <begin position="115"/>
        <end position="175"/>
    </location>
</feature>
<proteinExistence type="predicted"/>
<dbReference type="InParanoid" id="S8F3Q9"/>
<dbReference type="InterPro" id="IPR051630">
    <property type="entry name" value="Corepressor-Demethylase"/>
</dbReference>
<evidence type="ECO:0000256" key="2">
    <source>
        <dbReference type="ARBA" id="ARBA00023242"/>
    </source>
</evidence>
<dbReference type="PANTHER" id="PTHR14017">
    <property type="entry name" value="LYSINE-SPECIFIC DEMETHYLASE"/>
    <property type="match status" value="1"/>
</dbReference>